<dbReference type="InterPro" id="IPR006710">
    <property type="entry name" value="Glyco_hydro_43"/>
</dbReference>
<reference evidence="8" key="1">
    <citation type="journal article" date="2010" name="PLoS ONE">
        <title>Phylogenetic analysis of cellulolytic enzyme genes from representative lineages of termites and a related cockroach.</title>
        <authorList>
            <person name="Todaka N."/>
            <person name="Inoue T."/>
            <person name="Saita K."/>
            <person name="Ohkuma M."/>
            <person name="Nalepa C.A."/>
            <person name="Lenz M."/>
            <person name="Kudo T."/>
            <person name="Moriya S."/>
        </authorList>
    </citation>
    <scope>NUCLEOTIDE SEQUENCE</scope>
</reference>
<dbReference type="Pfam" id="PF04616">
    <property type="entry name" value="Glyco_hydro_43"/>
    <property type="match status" value="1"/>
</dbReference>
<dbReference type="SUPFAM" id="SSF75005">
    <property type="entry name" value="Arabinanase/levansucrase/invertase"/>
    <property type="match status" value="1"/>
</dbReference>
<feature type="site" description="Important for catalytic activity, responsible for pKa modulation of the active site Glu and correct orientation of both the proton donor and substrate" evidence="5">
    <location>
        <position position="166"/>
    </location>
</feature>
<proteinExistence type="evidence at transcript level"/>
<sequence>MVFVIIALFVSAFCWENPLWQDLFADDLKQGFFADPTARVWPDDPDTLYVYPSHDVYPPRGCDLMDLYHVFSTQDVEMANGKWVDHGIIVQATDTTTNGQDWGRPEGGFMWAPDCVFYNGTYYFYFPHPSGSDWGSTWKIGVATSKNPSSNFKVVGYIPDVPSLIDPCVFIDDDGTPYLFIGGGNHAMYGKLNTDMVTLAGGMQDIQGLEDFHEATFVFKKDGIYYFTYSDNHEDGRDGEAGDNRLRYATSDNINGPWQNKGIYMTPTDSYVNHGSIVQFKGRWFQFYLNSALSLITKEFNDWTRSVCVDEVFFNADGTIQVIKQTGFDAK</sequence>
<name>A4UWR2_9EUKA</name>
<dbReference type="CAZy" id="GH43">
    <property type="family name" value="Glycoside Hydrolase Family 43"/>
</dbReference>
<comment type="similarity">
    <text evidence="1 6">Belongs to the glycosyl hydrolase 43 family.</text>
</comment>
<evidence type="ECO:0000256" key="6">
    <source>
        <dbReference type="RuleBase" id="RU361187"/>
    </source>
</evidence>
<feature type="chain" id="PRO_5002675071" evidence="7">
    <location>
        <begin position="17"/>
        <end position="331"/>
    </location>
</feature>
<keyword evidence="7" id="KW-0732">Signal</keyword>
<keyword evidence="3" id="KW-0119">Carbohydrate metabolism</keyword>
<feature type="signal peptide" evidence="7">
    <location>
        <begin position="1"/>
        <end position="16"/>
    </location>
</feature>
<dbReference type="PANTHER" id="PTHR43772">
    <property type="entry name" value="ENDO-1,4-BETA-XYLANASE"/>
    <property type="match status" value="1"/>
</dbReference>
<dbReference type="EMBL" id="AB274563">
    <property type="protein sequence ID" value="BAF57322.1"/>
    <property type="molecule type" value="mRNA"/>
</dbReference>
<organism evidence="8">
    <name type="scientific">uncultured symbiotic protist of Reticulitermes speratus</name>
    <dbReference type="NCBI Taxonomy" id="403658"/>
    <lineage>
        <taxon>Eukaryota</taxon>
        <taxon>environmental samples</taxon>
    </lineage>
</organism>
<dbReference type="AlphaFoldDB" id="A4UWR2"/>
<evidence type="ECO:0000256" key="2">
    <source>
        <dbReference type="ARBA" id="ARBA00022801"/>
    </source>
</evidence>
<evidence type="ECO:0000256" key="5">
    <source>
        <dbReference type="PIRSR" id="PIRSR606710-2"/>
    </source>
</evidence>
<dbReference type="CDD" id="cd08990">
    <property type="entry name" value="GH43_AXH_like"/>
    <property type="match status" value="1"/>
</dbReference>
<evidence type="ECO:0000256" key="3">
    <source>
        <dbReference type="ARBA" id="ARBA00023277"/>
    </source>
</evidence>
<keyword evidence="2 6" id="KW-0378">Hydrolase</keyword>
<evidence type="ECO:0000256" key="7">
    <source>
        <dbReference type="SAM" id="SignalP"/>
    </source>
</evidence>
<dbReference type="GO" id="GO:0005975">
    <property type="term" value="P:carbohydrate metabolic process"/>
    <property type="evidence" value="ECO:0007669"/>
    <property type="project" value="InterPro"/>
</dbReference>
<protein>
    <submittedName>
        <fullName evidence="8">Putative glycosyl hydrolase family43</fullName>
    </submittedName>
</protein>
<dbReference type="PANTHER" id="PTHR43772:SF2">
    <property type="entry name" value="PUTATIVE (AFU_ORTHOLOGUE AFUA_2G04480)-RELATED"/>
    <property type="match status" value="1"/>
</dbReference>
<dbReference type="GO" id="GO:0004553">
    <property type="term" value="F:hydrolase activity, hydrolyzing O-glycosyl compounds"/>
    <property type="evidence" value="ECO:0007669"/>
    <property type="project" value="InterPro"/>
</dbReference>
<evidence type="ECO:0000256" key="1">
    <source>
        <dbReference type="ARBA" id="ARBA00009865"/>
    </source>
</evidence>
<dbReference type="InterPro" id="IPR023296">
    <property type="entry name" value="Glyco_hydro_beta-prop_sf"/>
</dbReference>
<dbReference type="InterPro" id="IPR052176">
    <property type="entry name" value="Glycosyl_Hydrlase_43_Enz"/>
</dbReference>
<dbReference type="Gene3D" id="2.115.10.20">
    <property type="entry name" value="Glycosyl hydrolase domain, family 43"/>
    <property type="match status" value="1"/>
</dbReference>
<accession>A4UWR2</accession>
<keyword evidence="4 6" id="KW-0326">Glycosidase</keyword>
<evidence type="ECO:0000313" key="8">
    <source>
        <dbReference type="EMBL" id="BAF57322.1"/>
    </source>
</evidence>
<evidence type="ECO:0000256" key="4">
    <source>
        <dbReference type="ARBA" id="ARBA00023295"/>
    </source>
</evidence>